<proteinExistence type="predicted"/>
<dbReference type="Proteomes" id="UP000327118">
    <property type="component" value="Unassembled WGS sequence"/>
</dbReference>
<name>A0A5N6ZC54_9EURO</name>
<gene>
    <name evidence="1" type="ORF">BDV28DRAFT_129360</name>
</gene>
<accession>A0A5N6ZC54</accession>
<dbReference type="EMBL" id="ML739056">
    <property type="protein sequence ID" value="KAE8355227.1"/>
    <property type="molecule type" value="Genomic_DNA"/>
</dbReference>
<dbReference type="AlphaFoldDB" id="A0A5N6ZC54"/>
<sequence length="118" mass="14012">MNPSSFLSSQLSLGAPVLSINTNPQRRCIPFNPRPLYRIDSVSTFHWPRQSWIQTYKDPRQPQVQFSFPSASHPFQSKQSNLLFRTPNSHQHVSRRQEHRYCQGLPRWWLRYHVNAPQ</sequence>
<reference evidence="2" key="1">
    <citation type="submission" date="2019-04" db="EMBL/GenBank/DDBJ databases">
        <title>Friends and foes A comparative genomics studyof 23 Aspergillus species from section Flavi.</title>
        <authorList>
            <consortium name="DOE Joint Genome Institute"/>
            <person name="Kjaerbolling I."/>
            <person name="Vesth T."/>
            <person name="Frisvad J.C."/>
            <person name="Nybo J.L."/>
            <person name="Theobald S."/>
            <person name="Kildgaard S."/>
            <person name="Isbrandt T."/>
            <person name="Kuo A."/>
            <person name="Sato A."/>
            <person name="Lyhne E.K."/>
            <person name="Kogle M.E."/>
            <person name="Wiebenga A."/>
            <person name="Kun R.S."/>
            <person name="Lubbers R.J."/>
            <person name="Makela M.R."/>
            <person name="Barry K."/>
            <person name="Chovatia M."/>
            <person name="Clum A."/>
            <person name="Daum C."/>
            <person name="Haridas S."/>
            <person name="He G."/>
            <person name="LaButti K."/>
            <person name="Lipzen A."/>
            <person name="Mondo S."/>
            <person name="Riley R."/>
            <person name="Salamov A."/>
            <person name="Simmons B.A."/>
            <person name="Magnuson J.K."/>
            <person name="Henrissat B."/>
            <person name="Mortensen U.H."/>
            <person name="Larsen T.O."/>
            <person name="Devries R.P."/>
            <person name="Grigoriev I.V."/>
            <person name="Machida M."/>
            <person name="Baker S.E."/>
            <person name="Andersen M.R."/>
        </authorList>
    </citation>
    <scope>NUCLEOTIDE SEQUENCE [LARGE SCALE GENOMIC DNA]</scope>
    <source>
        <strain evidence="2">CBS 553.77</strain>
    </source>
</reference>
<protein>
    <submittedName>
        <fullName evidence="1">Uncharacterized protein</fullName>
    </submittedName>
</protein>
<evidence type="ECO:0000313" key="1">
    <source>
        <dbReference type="EMBL" id="KAE8355227.1"/>
    </source>
</evidence>
<evidence type="ECO:0000313" key="2">
    <source>
        <dbReference type="Proteomes" id="UP000327118"/>
    </source>
</evidence>
<keyword evidence="2" id="KW-1185">Reference proteome</keyword>
<organism evidence="1 2">
    <name type="scientific">Aspergillus coremiiformis</name>
    <dbReference type="NCBI Taxonomy" id="138285"/>
    <lineage>
        <taxon>Eukaryota</taxon>
        <taxon>Fungi</taxon>
        <taxon>Dikarya</taxon>
        <taxon>Ascomycota</taxon>
        <taxon>Pezizomycotina</taxon>
        <taxon>Eurotiomycetes</taxon>
        <taxon>Eurotiomycetidae</taxon>
        <taxon>Eurotiales</taxon>
        <taxon>Aspergillaceae</taxon>
        <taxon>Aspergillus</taxon>
        <taxon>Aspergillus subgen. Circumdati</taxon>
    </lineage>
</organism>